<sequence>MGLGNTSGIYNITTWSSNTTTEVLCEMNALGGWTVFQYRFNGSVDFYRNFASYEHRFGSVHGEFWMDI</sequence>
<dbReference type="InterPro" id="IPR050373">
    <property type="entry name" value="Fibrinogen_C-term_domain"/>
</dbReference>
<dbReference type="PANTHER" id="PTHR19143">
    <property type="entry name" value="FIBRINOGEN/TENASCIN/ANGIOPOEITIN"/>
    <property type="match status" value="1"/>
</dbReference>
<dbReference type="SUPFAM" id="SSF56496">
    <property type="entry name" value="Fibrinogen C-terminal domain-like"/>
    <property type="match status" value="1"/>
</dbReference>
<gene>
    <name evidence="2" type="ORF">MAR_003536</name>
</gene>
<organism evidence="2 3">
    <name type="scientific">Mya arenaria</name>
    <name type="common">Soft-shell clam</name>
    <dbReference type="NCBI Taxonomy" id="6604"/>
    <lineage>
        <taxon>Eukaryota</taxon>
        <taxon>Metazoa</taxon>
        <taxon>Spiralia</taxon>
        <taxon>Lophotrochozoa</taxon>
        <taxon>Mollusca</taxon>
        <taxon>Bivalvia</taxon>
        <taxon>Autobranchia</taxon>
        <taxon>Heteroconchia</taxon>
        <taxon>Euheterodonta</taxon>
        <taxon>Imparidentia</taxon>
        <taxon>Neoheterodontei</taxon>
        <taxon>Myida</taxon>
        <taxon>Myoidea</taxon>
        <taxon>Myidae</taxon>
        <taxon>Mya</taxon>
    </lineage>
</organism>
<name>A0ABY7G6B9_MYAAR</name>
<feature type="domain" description="Fibrinogen C-terminal" evidence="1">
    <location>
        <begin position="1"/>
        <end position="68"/>
    </location>
</feature>
<keyword evidence="3" id="KW-1185">Reference proteome</keyword>
<evidence type="ECO:0000313" key="3">
    <source>
        <dbReference type="Proteomes" id="UP001164746"/>
    </source>
</evidence>
<evidence type="ECO:0000259" key="1">
    <source>
        <dbReference type="PROSITE" id="PS51406"/>
    </source>
</evidence>
<dbReference type="InterPro" id="IPR002181">
    <property type="entry name" value="Fibrinogen_a/b/g_C_dom"/>
</dbReference>
<dbReference type="PROSITE" id="PS51406">
    <property type="entry name" value="FIBRINOGEN_C_2"/>
    <property type="match status" value="1"/>
</dbReference>
<dbReference type="EMBL" id="CP111027">
    <property type="protein sequence ID" value="WAR29968.1"/>
    <property type="molecule type" value="Genomic_DNA"/>
</dbReference>
<evidence type="ECO:0000313" key="2">
    <source>
        <dbReference type="EMBL" id="WAR29968.1"/>
    </source>
</evidence>
<dbReference type="Proteomes" id="UP001164746">
    <property type="component" value="Chromosome 16"/>
</dbReference>
<dbReference type="InterPro" id="IPR014716">
    <property type="entry name" value="Fibrinogen_a/b/g_C_1"/>
</dbReference>
<protein>
    <submittedName>
        <fullName evidence="2">ANGL1-like protein</fullName>
    </submittedName>
</protein>
<dbReference type="InterPro" id="IPR036056">
    <property type="entry name" value="Fibrinogen-like_C"/>
</dbReference>
<reference evidence="2" key="1">
    <citation type="submission" date="2022-11" db="EMBL/GenBank/DDBJ databases">
        <title>Centuries of genome instability and evolution in soft-shell clam transmissible cancer (bioRxiv).</title>
        <authorList>
            <person name="Hart S.F.M."/>
            <person name="Yonemitsu M.A."/>
            <person name="Giersch R.M."/>
            <person name="Beal B.F."/>
            <person name="Arriagada G."/>
            <person name="Davis B.W."/>
            <person name="Ostrander E.A."/>
            <person name="Goff S.P."/>
            <person name="Metzger M.J."/>
        </authorList>
    </citation>
    <scope>NUCLEOTIDE SEQUENCE</scope>
    <source>
        <strain evidence="2">MELC-2E11</strain>
        <tissue evidence="2">Siphon/mantle</tissue>
    </source>
</reference>
<accession>A0ABY7G6B9</accession>
<dbReference type="Gene3D" id="3.90.215.10">
    <property type="entry name" value="Gamma Fibrinogen, chain A, domain 1"/>
    <property type="match status" value="1"/>
</dbReference>
<proteinExistence type="predicted"/>
<dbReference type="Pfam" id="PF00147">
    <property type="entry name" value="Fibrinogen_C"/>
    <property type="match status" value="1"/>
</dbReference>